<comment type="caution">
    <text evidence="1">The sequence shown here is derived from an EMBL/GenBank/DDBJ whole genome shotgun (WGS) entry which is preliminary data.</text>
</comment>
<evidence type="ECO:0000313" key="2">
    <source>
        <dbReference type="Proteomes" id="UP000001096"/>
    </source>
</evidence>
<proteinExistence type="predicted"/>
<reference evidence="1 2" key="1">
    <citation type="submission" date="2012-04" db="EMBL/GenBank/DDBJ databases">
        <title>The Genome Sequence of Afipia broomeae ATCC 49717.</title>
        <authorList>
            <consortium name="The Broad Institute Genome Sequencing Platform"/>
            <person name="Earl A."/>
            <person name="Ward D."/>
            <person name="Feldgarden M."/>
            <person name="Gevers D."/>
            <person name="Huys G."/>
            <person name="Walker B."/>
            <person name="Young S.K."/>
            <person name="Zeng Q."/>
            <person name="Gargeya S."/>
            <person name="Fitzgerald M."/>
            <person name="Haas B."/>
            <person name="Abouelleil A."/>
            <person name="Alvarado L."/>
            <person name="Arachchi H.M."/>
            <person name="Berlin A."/>
            <person name="Chapman S.B."/>
            <person name="Goldberg J."/>
            <person name="Griggs A."/>
            <person name="Gujja S."/>
            <person name="Hansen M."/>
            <person name="Howarth C."/>
            <person name="Imamovic A."/>
            <person name="Larimer J."/>
            <person name="McCowen C."/>
            <person name="Montmayeur A."/>
            <person name="Murphy C."/>
            <person name="Neiman D."/>
            <person name="Pearson M."/>
            <person name="Priest M."/>
            <person name="Roberts A."/>
            <person name="Saif S."/>
            <person name="Shea T."/>
            <person name="Sisk P."/>
            <person name="Sykes S."/>
            <person name="Wortman J."/>
            <person name="Nusbaum C."/>
            <person name="Birren B."/>
        </authorList>
    </citation>
    <scope>NUCLEOTIDE SEQUENCE [LARGE SCALE GENOMIC DNA]</scope>
    <source>
        <strain evidence="1 2">ATCC 49717</strain>
    </source>
</reference>
<dbReference type="AlphaFoldDB" id="K8P7J1"/>
<dbReference type="HOGENOM" id="CLU_951987_0_0_5"/>
<evidence type="ECO:0000313" key="1">
    <source>
        <dbReference type="EMBL" id="EKS34348.1"/>
    </source>
</evidence>
<dbReference type="PATRIC" id="fig|883078.3.peg.4395"/>
<organism evidence="1 2">
    <name type="scientific">Afipia broomeae ATCC 49717</name>
    <dbReference type="NCBI Taxonomy" id="883078"/>
    <lineage>
        <taxon>Bacteria</taxon>
        <taxon>Pseudomonadati</taxon>
        <taxon>Pseudomonadota</taxon>
        <taxon>Alphaproteobacteria</taxon>
        <taxon>Hyphomicrobiales</taxon>
        <taxon>Nitrobacteraceae</taxon>
        <taxon>Afipia</taxon>
    </lineage>
</organism>
<gene>
    <name evidence="1" type="ORF">HMPREF9695_04258</name>
</gene>
<dbReference type="Proteomes" id="UP000001096">
    <property type="component" value="Unassembled WGS sequence"/>
</dbReference>
<dbReference type="RefSeq" id="WP_006022958.1">
    <property type="nucleotide sequence ID" value="NZ_KB375284.1"/>
</dbReference>
<accession>K8P7J1</accession>
<protein>
    <submittedName>
        <fullName evidence="1">Uncharacterized protein</fullName>
    </submittedName>
</protein>
<dbReference type="EMBL" id="AGWX01000005">
    <property type="protein sequence ID" value="EKS34348.1"/>
    <property type="molecule type" value="Genomic_DNA"/>
</dbReference>
<name>K8P7J1_9BRAD</name>
<sequence>MAKVDKTIRLPYHRAPFYFAPEFLVGSKEWSASFESLARSVLLRKQISGSIEQRNDFEIVVAFGPVSLSIEAISGTFWLDNFEGDNSLAIWTAGNPQTFLRNTLASSGLPRSLRPIIESAVAPFVEELITEMDARFERALILGYAQIEGRLGSRMAPFEIIDPQDRQHLQITGEAFRDGVGVDGRLDDARYDTSEWVYSYCVVPTNIEINLLPEREEGVFAAKGRMKLASCDGRRKHDWGKIWKATDDEYQLLRRRPNYNRAKLYEEVAKRFEEFPVKSEFYKRLDKKYHSV</sequence>
<keyword evidence="2" id="KW-1185">Reference proteome</keyword>